<dbReference type="PANTHER" id="PTHR12110:SF41">
    <property type="entry name" value="INOSOSE DEHYDRATASE"/>
    <property type="match status" value="1"/>
</dbReference>
<dbReference type="InterPro" id="IPR050312">
    <property type="entry name" value="IolE/XylAMocC-like"/>
</dbReference>
<evidence type="ECO:0000313" key="3">
    <source>
        <dbReference type="Proteomes" id="UP000641588"/>
    </source>
</evidence>
<reference evidence="2" key="1">
    <citation type="submission" date="2019-10" db="EMBL/GenBank/DDBJ databases">
        <title>Description of Paenibacillus glebae sp. nov.</title>
        <authorList>
            <person name="Carlier A."/>
            <person name="Qi S."/>
        </authorList>
    </citation>
    <scope>NUCLEOTIDE SEQUENCE</scope>
    <source>
        <strain evidence="2">LMG 31456</strain>
    </source>
</reference>
<dbReference type="EMBL" id="WHOD01000067">
    <property type="protein sequence ID" value="NOU94980.1"/>
    <property type="molecule type" value="Genomic_DNA"/>
</dbReference>
<gene>
    <name evidence="2" type="ORF">GC093_17380</name>
</gene>
<name>A0A972GY17_9BACL</name>
<dbReference type="Pfam" id="PF01261">
    <property type="entry name" value="AP_endonuc_2"/>
    <property type="match status" value="1"/>
</dbReference>
<dbReference type="Proteomes" id="UP000641588">
    <property type="component" value="Unassembled WGS sequence"/>
</dbReference>
<keyword evidence="3" id="KW-1185">Reference proteome</keyword>
<dbReference type="SUPFAM" id="SSF51658">
    <property type="entry name" value="Xylose isomerase-like"/>
    <property type="match status" value="1"/>
</dbReference>
<dbReference type="PANTHER" id="PTHR12110">
    <property type="entry name" value="HYDROXYPYRUVATE ISOMERASE"/>
    <property type="match status" value="1"/>
</dbReference>
<sequence length="288" mass="31887">MIWDRLGVLTDEISPSLTIALDWAVQQKLRHVEIRTVGGVNVMNLTDDQLIDVRNKVEQRGLFISAVASPIFKCALDSDRPVAGGDAFGQRDEDITAHFAKLERSIDIAKLLGVSRIRIFSFWREQEPDEYTNDIVAHLHTAALKAEAANVVLLLENEPSCNGGYAEEVGALVRMVDHPSLKVLWDPGNEAYGGRQAFPQGYEFVKDTLGHVHLKDAMIQANGSPLCVPIGEGDVPYLEQINTLEQDGYSGLYTIETHYIPEGGTPMDGTQRTIEGLYKLLASEDFHK</sequence>
<comment type="caution">
    <text evidence="2">The sequence shown here is derived from an EMBL/GenBank/DDBJ whole genome shotgun (WGS) entry which is preliminary data.</text>
</comment>
<dbReference type="AlphaFoldDB" id="A0A972GY17"/>
<feature type="domain" description="Xylose isomerase-like TIM barrel" evidence="1">
    <location>
        <begin position="22"/>
        <end position="277"/>
    </location>
</feature>
<evidence type="ECO:0000259" key="1">
    <source>
        <dbReference type="Pfam" id="PF01261"/>
    </source>
</evidence>
<organism evidence="2 3">
    <name type="scientific">Paenibacillus foliorum</name>
    <dbReference type="NCBI Taxonomy" id="2654974"/>
    <lineage>
        <taxon>Bacteria</taxon>
        <taxon>Bacillati</taxon>
        <taxon>Bacillota</taxon>
        <taxon>Bacilli</taxon>
        <taxon>Bacillales</taxon>
        <taxon>Paenibacillaceae</taxon>
        <taxon>Paenibacillus</taxon>
    </lineage>
</organism>
<proteinExistence type="predicted"/>
<dbReference type="InterPro" id="IPR013022">
    <property type="entry name" value="Xyl_isomerase-like_TIM-brl"/>
</dbReference>
<accession>A0A972GY17</accession>
<dbReference type="InterPro" id="IPR036237">
    <property type="entry name" value="Xyl_isomerase-like_sf"/>
</dbReference>
<dbReference type="Gene3D" id="3.20.20.150">
    <property type="entry name" value="Divalent-metal-dependent TIM barrel enzymes"/>
    <property type="match status" value="1"/>
</dbReference>
<dbReference type="RefSeq" id="WP_171653203.1">
    <property type="nucleotide sequence ID" value="NZ_WHOD01000067.1"/>
</dbReference>
<evidence type="ECO:0000313" key="2">
    <source>
        <dbReference type="EMBL" id="NOU94980.1"/>
    </source>
</evidence>
<protein>
    <submittedName>
        <fullName evidence="2">TIM barrel protein</fullName>
    </submittedName>
</protein>